<evidence type="ECO:0000313" key="1">
    <source>
        <dbReference type="EMBL" id="CDW17947.1"/>
    </source>
</evidence>
<dbReference type="EMBL" id="HACA01000586">
    <property type="protein sequence ID" value="CDW17947.1"/>
    <property type="molecule type" value="Transcribed_RNA"/>
</dbReference>
<dbReference type="AlphaFoldDB" id="A0A0K2SX57"/>
<organism evidence="1">
    <name type="scientific">Lepeophtheirus salmonis</name>
    <name type="common">Salmon louse</name>
    <name type="synonym">Caligus salmonis</name>
    <dbReference type="NCBI Taxonomy" id="72036"/>
    <lineage>
        <taxon>Eukaryota</taxon>
        <taxon>Metazoa</taxon>
        <taxon>Ecdysozoa</taxon>
        <taxon>Arthropoda</taxon>
        <taxon>Crustacea</taxon>
        <taxon>Multicrustacea</taxon>
        <taxon>Hexanauplia</taxon>
        <taxon>Copepoda</taxon>
        <taxon>Siphonostomatoida</taxon>
        <taxon>Caligidae</taxon>
        <taxon>Lepeophtheirus</taxon>
    </lineage>
</organism>
<accession>A0A0K2SX57</accession>
<proteinExistence type="predicted"/>
<sequence>MIMIRLKKAEKCFCMMDMHIFLITKIAIPSVGNVIKGKHVESDQSSTTIQSVSPKVMPSDLFVLAYSLFNNFF</sequence>
<reference evidence="1" key="1">
    <citation type="submission" date="2014-05" db="EMBL/GenBank/DDBJ databases">
        <authorList>
            <person name="Chronopoulou M."/>
        </authorList>
    </citation>
    <scope>NUCLEOTIDE SEQUENCE</scope>
    <source>
        <tissue evidence="1">Whole organism</tissue>
    </source>
</reference>
<name>A0A0K2SX57_LEPSM</name>
<protein>
    <submittedName>
        <fullName evidence="1">Uncharacterized protein</fullName>
    </submittedName>
</protein>